<dbReference type="RefSeq" id="WP_074649098.1">
    <property type="nucleotide sequence ID" value="NZ_FOIL01000012.1"/>
</dbReference>
<sequence>MKCLIIDRVHALIGEELSKYMQVDTKILPTQEELAAIIPDYDVLIMRVDPKIDKTILDAAKNLKVIGVCSVGLNHIDMDAAKANNITVYNAPGMNANAVAELTISKLLDISRHVVAAHIDVTKNHEWDKYKFVGCELRGKTLGIMGFGRIGRRVGELARAFKMDVVAYDPFLKPEDFEKEHAKGVTVEEMLKVADYVTIHVPLTKDTKDLFNKDSIAKMKDGAVVLNMSRGGICNEADMYEALKSGKLGGYGADVMENELAGGGLTGNDTFVSPLFDCDNFLVTPHLGAQSVDASYDIGVMITGKIKEFLNLK</sequence>
<name>A0A1I0DGG3_9FIRM</name>
<gene>
    <name evidence="7" type="ORF">SAMN04487771_101217</name>
</gene>
<evidence type="ECO:0000313" key="8">
    <source>
        <dbReference type="Proteomes" id="UP000199820"/>
    </source>
</evidence>
<evidence type="ECO:0000256" key="1">
    <source>
        <dbReference type="ARBA" id="ARBA00005854"/>
    </source>
</evidence>
<dbReference type="PROSITE" id="PS00065">
    <property type="entry name" value="D_2_HYDROXYACID_DH_1"/>
    <property type="match status" value="1"/>
</dbReference>
<protein>
    <submittedName>
        <fullName evidence="7">D-3-phosphoglycerate dehydrogenase</fullName>
    </submittedName>
</protein>
<comment type="similarity">
    <text evidence="1 4">Belongs to the D-isomer specific 2-hydroxyacid dehydrogenase family.</text>
</comment>
<dbReference type="Pfam" id="PF00389">
    <property type="entry name" value="2-Hacid_dh"/>
    <property type="match status" value="1"/>
</dbReference>
<organism evidence="7 8">
    <name type="scientific">[Clostridium] aminophilum</name>
    <dbReference type="NCBI Taxonomy" id="1526"/>
    <lineage>
        <taxon>Bacteria</taxon>
        <taxon>Bacillati</taxon>
        <taxon>Bacillota</taxon>
        <taxon>Clostridia</taxon>
        <taxon>Lachnospirales</taxon>
        <taxon>Lachnospiraceae</taxon>
    </lineage>
</organism>
<dbReference type="OrthoDB" id="9805416at2"/>
<dbReference type="GO" id="GO:0004617">
    <property type="term" value="F:phosphoglycerate dehydrogenase activity"/>
    <property type="evidence" value="ECO:0007669"/>
    <property type="project" value="UniProtKB-ARBA"/>
</dbReference>
<dbReference type="SUPFAM" id="SSF52283">
    <property type="entry name" value="Formate/glycerate dehydrogenase catalytic domain-like"/>
    <property type="match status" value="1"/>
</dbReference>
<reference evidence="7 8" key="1">
    <citation type="submission" date="2016-10" db="EMBL/GenBank/DDBJ databases">
        <authorList>
            <person name="de Groot N.N."/>
        </authorList>
    </citation>
    <scope>NUCLEOTIDE SEQUENCE [LARGE SCALE GENOMIC DNA]</scope>
    <source>
        <strain evidence="7 8">KH1P1</strain>
    </source>
</reference>
<proteinExistence type="inferred from homology"/>
<dbReference type="InterPro" id="IPR029752">
    <property type="entry name" value="D-isomer_DH_CS1"/>
</dbReference>
<evidence type="ECO:0000259" key="6">
    <source>
        <dbReference type="Pfam" id="PF02826"/>
    </source>
</evidence>
<evidence type="ECO:0000259" key="5">
    <source>
        <dbReference type="Pfam" id="PF00389"/>
    </source>
</evidence>
<keyword evidence="3" id="KW-0520">NAD</keyword>
<dbReference type="GO" id="GO:0051287">
    <property type="term" value="F:NAD binding"/>
    <property type="evidence" value="ECO:0007669"/>
    <property type="project" value="InterPro"/>
</dbReference>
<dbReference type="GO" id="GO:0047545">
    <property type="term" value="F:(S)-2-hydroxyglutarate dehydrogenase activity"/>
    <property type="evidence" value="ECO:0007669"/>
    <property type="project" value="UniProtKB-ARBA"/>
</dbReference>
<dbReference type="SUPFAM" id="SSF51735">
    <property type="entry name" value="NAD(P)-binding Rossmann-fold domains"/>
    <property type="match status" value="1"/>
</dbReference>
<evidence type="ECO:0000256" key="4">
    <source>
        <dbReference type="RuleBase" id="RU003719"/>
    </source>
</evidence>
<dbReference type="PROSITE" id="PS00671">
    <property type="entry name" value="D_2_HYDROXYACID_DH_3"/>
    <property type="match status" value="1"/>
</dbReference>
<feature type="domain" description="D-isomer specific 2-hydroxyacid dehydrogenase NAD-binding" evidence="6">
    <location>
        <begin position="106"/>
        <end position="288"/>
    </location>
</feature>
<dbReference type="InterPro" id="IPR006139">
    <property type="entry name" value="D-isomer_2_OHA_DH_cat_dom"/>
</dbReference>
<dbReference type="InterPro" id="IPR036291">
    <property type="entry name" value="NAD(P)-bd_dom_sf"/>
</dbReference>
<dbReference type="Proteomes" id="UP000199820">
    <property type="component" value="Unassembled WGS sequence"/>
</dbReference>
<evidence type="ECO:0000256" key="3">
    <source>
        <dbReference type="ARBA" id="ARBA00023027"/>
    </source>
</evidence>
<dbReference type="eggNOG" id="COG0111">
    <property type="taxonomic scope" value="Bacteria"/>
</dbReference>
<dbReference type="CDD" id="cd05303">
    <property type="entry name" value="PGDH_2"/>
    <property type="match status" value="1"/>
</dbReference>
<dbReference type="InterPro" id="IPR029753">
    <property type="entry name" value="D-isomer_DH_CS"/>
</dbReference>
<evidence type="ECO:0000256" key="2">
    <source>
        <dbReference type="ARBA" id="ARBA00023002"/>
    </source>
</evidence>
<dbReference type="PANTHER" id="PTHR42938">
    <property type="entry name" value="FORMATE DEHYDROGENASE 1"/>
    <property type="match status" value="1"/>
</dbReference>
<dbReference type="InterPro" id="IPR006140">
    <property type="entry name" value="D-isomer_DH_NAD-bd"/>
</dbReference>
<dbReference type="FunFam" id="3.40.50.720:FF:000041">
    <property type="entry name" value="D-3-phosphoglycerate dehydrogenase"/>
    <property type="match status" value="1"/>
</dbReference>
<dbReference type="PANTHER" id="PTHR42938:SF9">
    <property type="entry name" value="FORMATE DEHYDROGENASE 1"/>
    <property type="match status" value="1"/>
</dbReference>
<accession>A0A1I0DGG3</accession>
<keyword evidence="8" id="KW-1185">Reference proteome</keyword>
<dbReference type="Pfam" id="PF02826">
    <property type="entry name" value="2-Hacid_dh_C"/>
    <property type="match status" value="1"/>
</dbReference>
<feature type="domain" description="D-isomer specific 2-hydroxyacid dehydrogenase catalytic" evidence="5">
    <location>
        <begin position="4"/>
        <end position="310"/>
    </location>
</feature>
<dbReference type="GO" id="GO:0006564">
    <property type="term" value="P:L-serine biosynthetic process"/>
    <property type="evidence" value="ECO:0007669"/>
    <property type="project" value="UniProtKB-ARBA"/>
</dbReference>
<dbReference type="STRING" id="1526.SAMN02910262_00222"/>
<dbReference type="AlphaFoldDB" id="A0A1I0DGG3"/>
<dbReference type="EMBL" id="FOIL01000012">
    <property type="protein sequence ID" value="SET31182.1"/>
    <property type="molecule type" value="Genomic_DNA"/>
</dbReference>
<evidence type="ECO:0000313" key="7">
    <source>
        <dbReference type="EMBL" id="SET31182.1"/>
    </source>
</evidence>
<dbReference type="Gene3D" id="3.40.50.720">
    <property type="entry name" value="NAD(P)-binding Rossmann-like Domain"/>
    <property type="match status" value="2"/>
</dbReference>
<keyword evidence="2 4" id="KW-0560">Oxidoreductase</keyword>